<comment type="caution">
    <text evidence="10">The sequence shown here is derived from an EMBL/GenBank/DDBJ whole genome shotgun (WGS) entry which is preliminary data.</text>
</comment>
<accession>A0A5D4GYD1</accession>
<dbReference type="InterPro" id="IPR029060">
    <property type="entry name" value="PIN-like_dom_sf"/>
</dbReference>
<dbReference type="CDD" id="cd09871">
    <property type="entry name" value="PIN_MtVapC28-VapC30-like"/>
    <property type="match status" value="1"/>
</dbReference>
<dbReference type="EC" id="3.1.-.-" evidence="8"/>
<dbReference type="EMBL" id="VSZS01000061">
    <property type="protein sequence ID" value="TYR32879.1"/>
    <property type="molecule type" value="Genomic_DNA"/>
</dbReference>
<dbReference type="SUPFAM" id="SSF88723">
    <property type="entry name" value="PIN domain-like"/>
    <property type="match status" value="1"/>
</dbReference>
<feature type="domain" description="PIN" evidence="9">
    <location>
        <begin position="1"/>
        <end position="127"/>
    </location>
</feature>
<dbReference type="PANTHER" id="PTHR33653:SF1">
    <property type="entry name" value="RIBONUCLEASE VAPC2"/>
    <property type="match status" value="1"/>
</dbReference>
<dbReference type="PANTHER" id="PTHR33653">
    <property type="entry name" value="RIBONUCLEASE VAPC2"/>
    <property type="match status" value="1"/>
</dbReference>
<reference evidence="10 11" key="2">
    <citation type="submission" date="2019-09" db="EMBL/GenBank/DDBJ databases">
        <title>Mesorhizobium sp. MaA-C15 isolated from Microcystis aeruginosa.</title>
        <authorList>
            <person name="Jeong S.E."/>
            <person name="Jin H.M."/>
            <person name="Jeon C.O."/>
        </authorList>
    </citation>
    <scope>NUCLEOTIDE SEQUENCE [LARGE SCALE GENOMIC DNA]</scope>
    <source>
        <strain evidence="10 11">MaA-C15</strain>
    </source>
</reference>
<dbReference type="GO" id="GO:0090729">
    <property type="term" value="F:toxin activity"/>
    <property type="evidence" value="ECO:0007669"/>
    <property type="project" value="UniProtKB-KW"/>
</dbReference>
<evidence type="ECO:0000256" key="6">
    <source>
        <dbReference type="ARBA" id="ARBA00022842"/>
    </source>
</evidence>
<dbReference type="Gene3D" id="3.40.50.1010">
    <property type="entry name" value="5'-nuclease"/>
    <property type="match status" value="1"/>
</dbReference>
<comment type="cofactor">
    <cofactor evidence="1 8">
        <name>Mg(2+)</name>
        <dbReference type="ChEBI" id="CHEBI:18420"/>
    </cofactor>
</comment>
<dbReference type="Proteomes" id="UP000323258">
    <property type="component" value="Unassembled WGS sequence"/>
</dbReference>
<proteinExistence type="inferred from homology"/>
<keyword evidence="3 8" id="KW-0540">Nuclease</keyword>
<dbReference type="Pfam" id="PF01850">
    <property type="entry name" value="PIN"/>
    <property type="match status" value="1"/>
</dbReference>
<protein>
    <recommendedName>
        <fullName evidence="8">Ribonuclease VapC</fullName>
        <shortName evidence="8">RNase VapC</shortName>
        <ecNumber evidence="8">3.1.-.-</ecNumber>
    </recommendedName>
    <alternativeName>
        <fullName evidence="8">Toxin VapC</fullName>
    </alternativeName>
</protein>
<evidence type="ECO:0000256" key="4">
    <source>
        <dbReference type="ARBA" id="ARBA00022723"/>
    </source>
</evidence>
<feature type="binding site" evidence="8">
    <location>
        <position position="4"/>
    </location>
    <ligand>
        <name>Mg(2+)</name>
        <dbReference type="ChEBI" id="CHEBI:18420"/>
    </ligand>
</feature>
<keyword evidence="11" id="KW-1185">Reference proteome</keyword>
<dbReference type="GO" id="GO:0016787">
    <property type="term" value="F:hydrolase activity"/>
    <property type="evidence" value="ECO:0007669"/>
    <property type="project" value="UniProtKB-KW"/>
</dbReference>
<dbReference type="GO" id="GO:0000287">
    <property type="term" value="F:magnesium ion binding"/>
    <property type="evidence" value="ECO:0007669"/>
    <property type="project" value="UniProtKB-UniRule"/>
</dbReference>
<evidence type="ECO:0000256" key="5">
    <source>
        <dbReference type="ARBA" id="ARBA00022801"/>
    </source>
</evidence>
<sequence>MYLDTSSMIAILVSEPEGDEMIERLGSYERRVTSIVTMFETILSLGKITGDRENAPRQVRQFIRAAGIEVVAVDATASDAFIEAYQTYHRGAEHPAKLSFGDCISYAIAKTLGLRLLYKGDDFARTDLA</sequence>
<feature type="binding site" evidence="8">
    <location>
        <position position="102"/>
    </location>
    <ligand>
        <name>Mg(2+)</name>
        <dbReference type="ChEBI" id="CHEBI:18420"/>
    </ligand>
</feature>
<dbReference type="OrthoDB" id="32625at2"/>
<evidence type="ECO:0000256" key="7">
    <source>
        <dbReference type="ARBA" id="ARBA00038093"/>
    </source>
</evidence>
<dbReference type="GO" id="GO:0004540">
    <property type="term" value="F:RNA nuclease activity"/>
    <property type="evidence" value="ECO:0007669"/>
    <property type="project" value="InterPro"/>
</dbReference>
<organism evidence="10 11">
    <name type="scientific">Neoaquamicrobium microcysteis</name>
    <dbReference type="NCBI Taxonomy" id="2682781"/>
    <lineage>
        <taxon>Bacteria</taxon>
        <taxon>Pseudomonadati</taxon>
        <taxon>Pseudomonadota</taxon>
        <taxon>Alphaproteobacteria</taxon>
        <taxon>Hyphomicrobiales</taxon>
        <taxon>Phyllobacteriaceae</taxon>
        <taxon>Neoaquamicrobium</taxon>
    </lineage>
</organism>
<comment type="similarity">
    <text evidence="7 8">Belongs to the PINc/VapC protein family.</text>
</comment>
<name>A0A5D4GYD1_9HYPH</name>
<keyword evidence="5 8" id="KW-0378">Hydrolase</keyword>
<evidence type="ECO:0000256" key="8">
    <source>
        <dbReference type="HAMAP-Rule" id="MF_00265"/>
    </source>
</evidence>
<gene>
    <name evidence="8" type="primary">vapC</name>
    <name evidence="10" type="ORF">FY036_10320</name>
</gene>
<keyword evidence="8" id="KW-0800">Toxin</keyword>
<evidence type="ECO:0000313" key="11">
    <source>
        <dbReference type="Proteomes" id="UP000323258"/>
    </source>
</evidence>
<evidence type="ECO:0000259" key="9">
    <source>
        <dbReference type="Pfam" id="PF01850"/>
    </source>
</evidence>
<reference evidence="10 11" key="1">
    <citation type="submission" date="2019-08" db="EMBL/GenBank/DDBJ databases">
        <authorList>
            <person name="Seo Y.L."/>
        </authorList>
    </citation>
    <scope>NUCLEOTIDE SEQUENCE [LARGE SCALE GENOMIC DNA]</scope>
    <source>
        <strain evidence="10 11">MaA-C15</strain>
    </source>
</reference>
<evidence type="ECO:0000256" key="1">
    <source>
        <dbReference type="ARBA" id="ARBA00001946"/>
    </source>
</evidence>
<dbReference type="RefSeq" id="WP_148914641.1">
    <property type="nucleotide sequence ID" value="NZ_VSZS01000061.1"/>
</dbReference>
<dbReference type="InterPro" id="IPR002716">
    <property type="entry name" value="PIN_dom"/>
</dbReference>
<evidence type="ECO:0000256" key="3">
    <source>
        <dbReference type="ARBA" id="ARBA00022722"/>
    </source>
</evidence>
<dbReference type="AlphaFoldDB" id="A0A5D4GYD1"/>
<keyword evidence="4 8" id="KW-0479">Metal-binding</keyword>
<dbReference type="InterPro" id="IPR050556">
    <property type="entry name" value="Type_II_TA_system_RNase"/>
</dbReference>
<evidence type="ECO:0000313" key="10">
    <source>
        <dbReference type="EMBL" id="TYR32879.1"/>
    </source>
</evidence>
<keyword evidence="2 8" id="KW-1277">Toxin-antitoxin system</keyword>
<evidence type="ECO:0000256" key="2">
    <source>
        <dbReference type="ARBA" id="ARBA00022649"/>
    </source>
</evidence>
<comment type="function">
    <text evidence="8">Toxic component of a toxin-antitoxin (TA) system. An RNase.</text>
</comment>
<keyword evidence="6 8" id="KW-0460">Magnesium</keyword>
<dbReference type="InterPro" id="IPR022907">
    <property type="entry name" value="VapC_family"/>
</dbReference>
<dbReference type="HAMAP" id="MF_00265">
    <property type="entry name" value="VapC_Nob1"/>
    <property type="match status" value="1"/>
</dbReference>